<reference evidence="2 3" key="1">
    <citation type="submission" date="2023-10" db="EMBL/GenBank/DDBJ databases">
        <title>Virgibacillus soli CC-YMP-6 genome.</title>
        <authorList>
            <person name="Miliotis G."/>
            <person name="Sengupta P."/>
            <person name="Hameed A."/>
            <person name="Chuvochina M."/>
            <person name="Mcdonagh F."/>
            <person name="Simpson A.C."/>
            <person name="Singh N.K."/>
            <person name="Rekha P.D."/>
            <person name="Raman K."/>
            <person name="Hugenholtz P."/>
            <person name="Venkateswaran K."/>
        </authorList>
    </citation>
    <scope>NUCLEOTIDE SEQUENCE [LARGE SCALE GENOMIC DNA]</scope>
    <source>
        <strain evidence="2 3">CC-YMP-6</strain>
    </source>
</reference>
<keyword evidence="3" id="KW-1185">Reference proteome</keyword>
<protein>
    <submittedName>
        <fullName evidence="2">Uncharacterized protein</fullName>
    </submittedName>
</protein>
<proteinExistence type="predicted"/>
<comment type="caution">
    <text evidence="2">The sequence shown here is derived from an EMBL/GenBank/DDBJ whole genome shotgun (WGS) entry which is preliminary data.</text>
</comment>
<dbReference type="EMBL" id="JAWDIQ010000001">
    <property type="protein sequence ID" value="MDY0407517.1"/>
    <property type="molecule type" value="Genomic_DNA"/>
</dbReference>
<keyword evidence="1" id="KW-1133">Transmembrane helix</keyword>
<dbReference type="RefSeq" id="WP_320378326.1">
    <property type="nucleotide sequence ID" value="NZ_JAWDIQ010000001.1"/>
</dbReference>
<evidence type="ECO:0000313" key="3">
    <source>
        <dbReference type="Proteomes" id="UP001275315"/>
    </source>
</evidence>
<dbReference type="Proteomes" id="UP001275315">
    <property type="component" value="Unassembled WGS sequence"/>
</dbReference>
<gene>
    <name evidence="2" type="ORF">RWD45_01285</name>
</gene>
<keyword evidence="1" id="KW-0812">Transmembrane</keyword>
<evidence type="ECO:0000313" key="2">
    <source>
        <dbReference type="EMBL" id="MDY0407517.1"/>
    </source>
</evidence>
<name>A0ABU5CNU0_9BACI</name>
<keyword evidence="1" id="KW-0472">Membrane</keyword>
<sequence length="68" mass="8121">MDKKFYIYQIIGVGIIWLGMAFFFSKMDDTSKIIFYVVTSWMLFLFVLLGKKIARDRQEKNEKNSDIK</sequence>
<organism evidence="2 3">
    <name type="scientific">Paracerasibacillus soli</name>
    <dbReference type="NCBI Taxonomy" id="480284"/>
    <lineage>
        <taxon>Bacteria</taxon>
        <taxon>Bacillati</taxon>
        <taxon>Bacillota</taxon>
        <taxon>Bacilli</taxon>
        <taxon>Bacillales</taxon>
        <taxon>Bacillaceae</taxon>
        <taxon>Paracerasibacillus</taxon>
    </lineage>
</organism>
<feature type="transmembrane region" description="Helical" evidence="1">
    <location>
        <begin position="7"/>
        <end position="27"/>
    </location>
</feature>
<accession>A0ABU5CNU0</accession>
<feature type="transmembrane region" description="Helical" evidence="1">
    <location>
        <begin position="33"/>
        <end position="50"/>
    </location>
</feature>
<evidence type="ECO:0000256" key="1">
    <source>
        <dbReference type="SAM" id="Phobius"/>
    </source>
</evidence>